<feature type="compositionally biased region" description="Polar residues" evidence="2">
    <location>
        <begin position="263"/>
        <end position="274"/>
    </location>
</feature>
<proteinExistence type="inferred from homology"/>
<reference evidence="4" key="1">
    <citation type="submission" date="2021-01" db="UniProtKB">
        <authorList>
            <consortium name="EnsemblPlants"/>
        </authorList>
    </citation>
    <scope>IDENTIFICATION</scope>
</reference>
<dbReference type="EnsemblPlants" id="Kaladp0168s0004.1.v1.1">
    <property type="protein sequence ID" value="Kaladp0168s0004.1.v1.1.CDS.1"/>
    <property type="gene ID" value="Kaladp0168s0004.v1.1"/>
</dbReference>
<name>A0A7N0V6G3_KALFE</name>
<evidence type="ECO:0000256" key="1">
    <source>
        <dbReference type="ARBA" id="ARBA00008690"/>
    </source>
</evidence>
<feature type="domain" description="FAF" evidence="3">
    <location>
        <begin position="174"/>
        <end position="226"/>
    </location>
</feature>
<evidence type="ECO:0000259" key="3">
    <source>
        <dbReference type="Pfam" id="PF11250"/>
    </source>
</evidence>
<dbReference type="Proteomes" id="UP000594263">
    <property type="component" value="Unplaced"/>
</dbReference>
<dbReference type="AlphaFoldDB" id="A0A7N0V6G3"/>
<keyword evidence="5" id="KW-1185">Reference proteome</keyword>
<feature type="region of interest" description="Disordered" evidence="2">
    <location>
        <begin position="255"/>
        <end position="321"/>
    </location>
</feature>
<evidence type="ECO:0000313" key="5">
    <source>
        <dbReference type="Proteomes" id="UP000594263"/>
    </source>
</evidence>
<organism evidence="4 5">
    <name type="scientific">Kalanchoe fedtschenkoi</name>
    <name type="common">Lavender scallops</name>
    <name type="synonym">South American air plant</name>
    <dbReference type="NCBI Taxonomy" id="63787"/>
    <lineage>
        <taxon>Eukaryota</taxon>
        <taxon>Viridiplantae</taxon>
        <taxon>Streptophyta</taxon>
        <taxon>Embryophyta</taxon>
        <taxon>Tracheophyta</taxon>
        <taxon>Spermatophyta</taxon>
        <taxon>Magnoliopsida</taxon>
        <taxon>eudicotyledons</taxon>
        <taxon>Gunneridae</taxon>
        <taxon>Pentapetalae</taxon>
        <taxon>Saxifragales</taxon>
        <taxon>Crassulaceae</taxon>
        <taxon>Kalanchoe</taxon>
    </lineage>
</organism>
<dbReference type="PANTHER" id="PTHR33155:SF8">
    <property type="entry name" value="PROTEIN FANTASTIC FOUR 1"/>
    <property type="match status" value="1"/>
</dbReference>
<dbReference type="InterPro" id="IPR021410">
    <property type="entry name" value="FAF"/>
</dbReference>
<dbReference type="OMA" id="EIGIVNC"/>
<accession>A0A7N0V6G3</accession>
<protein>
    <recommendedName>
        <fullName evidence="3">FAF domain-containing protein</fullName>
    </recommendedName>
</protein>
<evidence type="ECO:0000313" key="4">
    <source>
        <dbReference type="EnsemblPlants" id="Kaladp0168s0004.1.v1.1.CDS.1"/>
    </source>
</evidence>
<feature type="region of interest" description="Disordered" evidence="2">
    <location>
        <begin position="151"/>
        <end position="185"/>
    </location>
</feature>
<dbReference type="Pfam" id="PF11250">
    <property type="entry name" value="FAF"/>
    <property type="match status" value="1"/>
</dbReference>
<sequence length="334" mass="36442">MSTAVYHGLPSFLESQLNESRMLRLKLASPRSHLSHSFEMAVCTVLDSDPKILSSLNSGDPLSFRYNNPAPETSPKPQLGGLSFLQTLPSVCQAPAEKQSSYVHPLVKRASSMLSDKSLELCTENLGSETGTDIIEDENNIFSRIRSDAEIGDQSRKARPKKRHVARSRKTAPKFPPPLSTMTGPDAVQVRPIRENGRLILQAVKVQPKVSCFYAERSNGRLRLRLSEHASTSSSSDLDATDNEYVGTARDDNYQADDDFECYSNNSSEGQQGPENRRESWTQGDVVSNSTVAVGGGSGSSGNVDWRGSCEESGHGNTEGLLLGRECPWMATSS</sequence>
<feature type="compositionally biased region" description="Basic residues" evidence="2">
    <location>
        <begin position="157"/>
        <end position="172"/>
    </location>
</feature>
<comment type="similarity">
    <text evidence="1">Belongs to the fantastic four family.</text>
</comment>
<dbReference type="InterPro" id="IPR046431">
    <property type="entry name" value="FAF_dom"/>
</dbReference>
<dbReference type="Gramene" id="Kaladp0168s0004.1.v1.1">
    <property type="protein sequence ID" value="Kaladp0168s0004.1.v1.1.CDS.1"/>
    <property type="gene ID" value="Kaladp0168s0004.v1.1"/>
</dbReference>
<evidence type="ECO:0000256" key="2">
    <source>
        <dbReference type="SAM" id="MobiDB-lite"/>
    </source>
</evidence>
<dbReference type="PANTHER" id="PTHR33155">
    <property type="entry name" value="FANTASTIC FOUR-LIKE PROTEIN (DUF3049)"/>
    <property type="match status" value="1"/>
</dbReference>